<gene>
    <name evidence="4" type="ORF">FSARC_8403</name>
</gene>
<dbReference type="PANTHER" id="PTHR24320:SF252">
    <property type="entry name" value="DEHYDROGENASE_REDUCTASE FAMILY PROTEIN, PUTATIVE (AFU_ORTHOLOGUE AFUA_3G08550)-RELATED"/>
    <property type="match status" value="1"/>
</dbReference>
<reference evidence="4" key="1">
    <citation type="journal article" date="2020" name="BMC Genomics">
        <title>Correction to: Identification and distribution of gene clusters required for synthesis of sphingolipid metabolism inhibitors in diverse species of the filamentous fungus Fusarium.</title>
        <authorList>
            <person name="Kim H.S."/>
            <person name="Lohmar J.M."/>
            <person name="Busman M."/>
            <person name="Brown D.W."/>
            <person name="Naumann T.A."/>
            <person name="Divon H.H."/>
            <person name="Lysoe E."/>
            <person name="Uhlig S."/>
            <person name="Proctor R.H."/>
        </authorList>
    </citation>
    <scope>NUCLEOTIDE SEQUENCE</scope>
    <source>
        <strain evidence="4">NRRL 20472</strain>
    </source>
</reference>
<sequence>MPFIQPKIEPLPPGIDLTNKTAIVTGATAGIGLELSRQLLELKLSTLILAVRNVSKGEEVRQGLLAENPKAVVQVLKLDTEDYASVKAFAETFQKTNGRLHLLMLNAGIGNLSFEMATSGHEKHLQINYLSNILLTLLLLPTLEATAQRDGSPTRITWTGSRNHLHTSLARRVPLKKGEGVFEHFDTPDLISPFIRYGDTKLLIVLSQLEIAKRYKPEKVIMNSFCPAMVNTTMSDVLPLHLRLPMNLIKAMRARSVDKAGWIGLHAALVAGEETHGKLLFDKDVGDLGDFVPSDEGRRIQGLLWEETVEEMRGLAEVPSWMEGSA</sequence>
<dbReference type="Gene3D" id="3.40.50.720">
    <property type="entry name" value="NAD(P)-binding Rossmann-like Domain"/>
    <property type="match status" value="1"/>
</dbReference>
<reference evidence="4" key="2">
    <citation type="submission" date="2020-05" db="EMBL/GenBank/DDBJ databases">
        <authorList>
            <person name="Kim H.-S."/>
            <person name="Proctor R.H."/>
            <person name="Brown D.W."/>
        </authorList>
    </citation>
    <scope>NUCLEOTIDE SEQUENCE</scope>
    <source>
        <strain evidence="4">NRRL 20472</strain>
    </source>
</reference>
<protein>
    <recommendedName>
        <fullName evidence="6">Short-chain dehydrogenase/reductase</fullName>
    </recommendedName>
</protein>
<dbReference type="PRINTS" id="PR00081">
    <property type="entry name" value="GDHRDH"/>
</dbReference>
<evidence type="ECO:0000256" key="3">
    <source>
        <dbReference type="ARBA" id="ARBA00023002"/>
    </source>
</evidence>
<keyword evidence="3" id="KW-0560">Oxidoreductase</keyword>
<dbReference type="AlphaFoldDB" id="A0A8H4X6E6"/>
<keyword evidence="2" id="KW-0521">NADP</keyword>
<evidence type="ECO:0008006" key="6">
    <source>
        <dbReference type="Google" id="ProtNLM"/>
    </source>
</evidence>
<dbReference type="InterPro" id="IPR002347">
    <property type="entry name" value="SDR_fam"/>
</dbReference>
<dbReference type="Proteomes" id="UP000622797">
    <property type="component" value="Unassembled WGS sequence"/>
</dbReference>
<dbReference type="Pfam" id="PF00106">
    <property type="entry name" value="adh_short"/>
    <property type="match status" value="1"/>
</dbReference>
<evidence type="ECO:0000256" key="2">
    <source>
        <dbReference type="ARBA" id="ARBA00022857"/>
    </source>
</evidence>
<dbReference type="OrthoDB" id="542013at2759"/>
<organism evidence="4 5">
    <name type="scientific">Fusarium sarcochroum</name>
    <dbReference type="NCBI Taxonomy" id="1208366"/>
    <lineage>
        <taxon>Eukaryota</taxon>
        <taxon>Fungi</taxon>
        <taxon>Dikarya</taxon>
        <taxon>Ascomycota</taxon>
        <taxon>Pezizomycotina</taxon>
        <taxon>Sordariomycetes</taxon>
        <taxon>Hypocreomycetidae</taxon>
        <taxon>Hypocreales</taxon>
        <taxon>Nectriaceae</taxon>
        <taxon>Fusarium</taxon>
        <taxon>Fusarium lateritium species complex</taxon>
    </lineage>
</organism>
<evidence type="ECO:0000313" key="4">
    <source>
        <dbReference type="EMBL" id="KAF4963618.1"/>
    </source>
</evidence>
<proteinExistence type="inferred from homology"/>
<comment type="similarity">
    <text evidence="1">Belongs to the short-chain dehydrogenases/reductases (SDR) family.</text>
</comment>
<dbReference type="SUPFAM" id="SSF51735">
    <property type="entry name" value="NAD(P)-binding Rossmann-fold domains"/>
    <property type="match status" value="1"/>
</dbReference>
<keyword evidence="5" id="KW-1185">Reference proteome</keyword>
<name>A0A8H4X6E6_9HYPO</name>
<accession>A0A8H4X6E6</accession>
<comment type="caution">
    <text evidence="4">The sequence shown here is derived from an EMBL/GenBank/DDBJ whole genome shotgun (WGS) entry which is preliminary data.</text>
</comment>
<evidence type="ECO:0000313" key="5">
    <source>
        <dbReference type="Proteomes" id="UP000622797"/>
    </source>
</evidence>
<dbReference type="PANTHER" id="PTHR24320">
    <property type="entry name" value="RETINOL DEHYDROGENASE"/>
    <property type="match status" value="1"/>
</dbReference>
<dbReference type="GO" id="GO:0016491">
    <property type="term" value="F:oxidoreductase activity"/>
    <property type="evidence" value="ECO:0007669"/>
    <property type="project" value="UniProtKB-KW"/>
</dbReference>
<evidence type="ECO:0000256" key="1">
    <source>
        <dbReference type="ARBA" id="ARBA00006484"/>
    </source>
</evidence>
<dbReference type="InterPro" id="IPR036291">
    <property type="entry name" value="NAD(P)-bd_dom_sf"/>
</dbReference>
<dbReference type="EMBL" id="JABEXW010000462">
    <property type="protein sequence ID" value="KAF4963618.1"/>
    <property type="molecule type" value="Genomic_DNA"/>
</dbReference>